<organism evidence="1 2">
    <name type="scientific">Veillonella dispar DORA_11</name>
    <dbReference type="NCBI Taxonomy" id="1403949"/>
    <lineage>
        <taxon>Bacteria</taxon>
        <taxon>Bacillati</taxon>
        <taxon>Bacillota</taxon>
        <taxon>Negativicutes</taxon>
        <taxon>Veillonellales</taxon>
        <taxon>Veillonellaceae</taxon>
        <taxon>Veillonella</taxon>
    </lineage>
</organism>
<gene>
    <name evidence="1" type="ORF">Q619_VDC00368G0002</name>
</gene>
<dbReference type="Proteomes" id="UP000018855">
    <property type="component" value="Unassembled WGS sequence"/>
</dbReference>
<protein>
    <submittedName>
        <fullName evidence="1">Uncharacterized protein</fullName>
    </submittedName>
</protein>
<sequence length="25" mass="3135">IDLKFDITYLKFSMELKYKKRLDII</sequence>
<evidence type="ECO:0000313" key="1">
    <source>
        <dbReference type="EMBL" id="ETI99980.1"/>
    </source>
</evidence>
<evidence type="ECO:0000313" key="2">
    <source>
        <dbReference type="Proteomes" id="UP000018855"/>
    </source>
</evidence>
<feature type="non-terminal residue" evidence="1">
    <location>
        <position position="1"/>
    </location>
</feature>
<reference evidence="1 2" key="1">
    <citation type="submission" date="2013-12" db="EMBL/GenBank/DDBJ databases">
        <title>A Varibaculum cambriense genome reconstructed from a premature infant gut community with otherwise low bacterial novelty that shifts toward anaerobic metabolism during the third week of life.</title>
        <authorList>
            <person name="Brown C.T."/>
            <person name="Sharon I."/>
            <person name="Thomas B.C."/>
            <person name="Castelle C.J."/>
            <person name="Morowitz M.J."/>
            <person name="Banfield J.F."/>
        </authorList>
    </citation>
    <scope>NUCLEOTIDE SEQUENCE [LARGE SCALE GENOMIC DNA]</scope>
    <source>
        <strain evidence="2">DORA_11</strain>
    </source>
</reference>
<proteinExistence type="predicted"/>
<dbReference type="AlphaFoldDB" id="W1V2Q7"/>
<comment type="caution">
    <text evidence="1">The sequence shown here is derived from an EMBL/GenBank/DDBJ whole genome shotgun (WGS) entry which is preliminary data.</text>
</comment>
<name>W1V2Q7_9FIRM</name>
<accession>W1V2Q7</accession>
<dbReference type="EMBL" id="AZMJ01000368">
    <property type="protein sequence ID" value="ETI99980.1"/>
    <property type="molecule type" value="Genomic_DNA"/>
</dbReference>